<keyword evidence="4" id="KW-0233">DNA recombination</keyword>
<dbReference type="GO" id="GO:0015074">
    <property type="term" value="P:DNA integration"/>
    <property type="evidence" value="ECO:0007669"/>
    <property type="project" value="UniProtKB-KW"/>
</dbReference>
<dbReference type="AlphaFoldDB" id="A0A1H8SZW7"/>
<protein>
    <submittedName>
        <fullName evidence="8">Site-specific recombinase XerD</fullName>
    </submittedName>
</protein>
<dbReference type="GO" id="GO:0006310">
    <property type="term" value="P:DNA recombination"/>
    <property type="evidence" value="ECO:0007669"/>
    <property type="project" value="UniProtKB-KW"/>
</dbReference>
<dbReference type="InterPro" id="IPR044068">
    <property type="entry name" value="CB"/>
</dbReference>
<evidence type="ECO:0000256" key="5">
    <source>
        <dbReference type="PROSITE-ProRule" id="PRU01248"/>
    </source>
</evidence>
<name>A0A1H8SZW7_9SPHI</name>
<dbReference type="Proteomes" id="UP000198942">
    <property type="component" value="Unassembled WGS sequence"/>
</dbReference>
<proteinExistence type="inferred from homology"/>
<feature type="domain" description="Tyr recombinase" evidence="6">
    <location>
        <begin position="232"/>
        <end position="420"/>
    </location>
</feature>
<gene>
    <name evidence="8" type="ORF">SAMN05192574_11424</name>
</gene>
<keyword evidence="9" id="KW-1185">Reference proteome</keyword>
<organism evidence="8 9">
    <name type="scientific">Mucilaginibacter gossypiicola</name>
    <dbReference type="NCBI Taxonomy" id="551995"/>
    <lineage>
        <taxon>Bacteria</taxon>
        <taxon>Pseudomonadati</taxon>
        <taxon>Bacteroidota</taxon>
        <taxon>Sphingobacteriia</taxon>
        <taxon>Sphingobacteriales</taxon>
        <taxon>Sphingobacteriaceae</taxon>
        <taxon>Mucilaginibacter</taxon>
    </lineage>
</organism>
<dbReference type="PANTHER" id="PTHR30349:SF64">
    <property type="entry name" value="PROPHAGE INTEGRASE INTD-RELATED"/>
    <property type="match status" value="1"/>
</dbReference>
<keyword evidence="2" id="KW-0229">DNA integration</keyword>
<dbReference type="InterPro" id="IPR035386">
    <property type="entry name" value="Arm-DNA-bind_5"/>
</dbReference>
<dbReference type="PROSITE" id="PS51900">
    <property type="entry name" value="CB"/>
    <property type="match status" value="1"/>
</dbReference>
<evidence type="ECO:0000256" key="4">
    <source>
        <dbReference type="ARBA" id="ARBA00023172"/>
    </source>
</evidence>
<dbReference type="STRING" id="551995.SAMN05192574_11424"/>
<dbReference type="PROSITE" id="PS51898">
    <property type="entry name" value="TYR_RECOMBINASE"/>
    <property type="match status" value="1"/>
</dbReference>
<feature type="domain" description="Core-binding (CB)" evidence="7">
    <location>
        <begin position="124"/>
        <end position="208"/>
    </location>
</feature>
<dbReference type="Gene3D" id="1.10.150.130">
    <property type="match status" value="1"/>
</dbReference>
<dbReference type="InterPro" id="IPR011010">
    <property type="entry name" value="DNA_brk_join_enz"/>
</dbReference>
<dbReference type="EMBL" id="FOCL01000014">
    <property type="protein sequence ID" value="SEO83894.1"/>
    <property type="molecule type" value="Genomic_DNA"/>
</dbReference>
<evidence type="ECO:0000259" key="7">
    <source>
        <dbReference type="PROSITE" id="PS51900"/>
    </source>
</evidence>
<dbReference type="InterPro" id="IPR002104">
    <property type="entry name" value="Integrase_catalytic"/>
</dbReference>
<dbReference type="InterPro" id="IPR013762">
    <property type="entry name" value="Integrase-like_cat_sf"/>
</dbReference>
<evidence type="ECO:0000256" key="2">
    <source>
        <dbReference type="ARBA" id="ARBA00022908"/>
    </source>
</evidence>
<comment type="similarity">
    <text evidence="1">Belongs to the 'phage' integrase family.</text>
</comment>
<dbReference type="Gene3D" id="1.10.443.10">
    <property type="entry name" value="Intergrase catalytic core"/>
    <property type="match status" value="1"/>
</dbReference>
<accession>A0A1H8SZW7</accession>
<evidence type="ECO:0000313" key="8">
    <source>
        <dbReference type="EMBL" id="SEO83894.1"/>
    </source>
</evidence>
<reference evidence="9" key="1">
    <citation type="submission" date="2016-10" db="EMBL/GenBank/DDBJ databases">
        <authorList>
            <person name="Varghese N."/>
            <person name="Submissions S."/>
        </authorList>
    </citation>
    <scope>NUCLEOTIDE SEQUENCE [LARGE SCALE GENOMIC DNA]</scope>
    <source>
        <strain evidence="9">Gh-48</strain>
    </source>
</reference>
<evidence type="ECO:0000259" key="6">
    <source>
        <dbReference type="PROSITE" id="PS51898"/>
    </source>
</evidence>
<dbReference type="InterPro" id="IPR025269">
    <property type="entry name" value="SAM-like_dom"/>
</dbReference>
<evidence type="ECO:0000313" key="9">
    <source>
        <dbReference type="Proteomes" id="UP000198942"/>
    </source>
</evidence>
<sequence>MFHQCFTIVSPKSVSLHHQISFYMASVRVRLRDRENSDGEHSILIQIIKDRKKSVITLRHSVKLKDWNAKEGTVKKSHPNSTWLNNLIAKQVAEASDKLIQLEVNNTDTSAHVIKRAVKAAKDNTFFKQADLYIARLERAGNFNRLSAEKPRVKRLKEFVNNRDIHFQEIDTTFLKDFKAWLKGTRSITERTAVNHLVVIRSIYNQAIADKLVDPKYYPFGKGGVVIKFPDSKKSGLTPADITALENATLTEKANHARNLWLFAFYFGGMRASDVLRLKWSDFEDGRLYYKMGKNEKGGSLKVSPKAEAILAQYKRENPKHNLVFPDLEKLPDLNNKAEVQSYIKVRIKANNKHMLKATEKAEVNKEVTSHKSRHSFAQMAKNIIPAHQLQQVFRHSTLQTTESYMNNNFVNEEIDSAMNNVLARLSIQEETGKTAS</sequence>
<dbReference type="Pfam" id="PF00589">
    <property type="entry name" value="Phage_integrase"/>
    <property type="match status" value="1"/>
</dbReference>
<dbReference type="PANTHER" id="PTHR30349">
    <property type="entry name" value="PHAGE INTEGRASE-RELATED"/>
    <property type="match status" value="1"/>
</dbReference>
<dbReference type="InterPro" id="IPR010998">
    <property type="entry name" value="Integrase_recombinase_N"/>
</dbReference>
<evidence type="ECO:0000256" key="3">
    <source>
        <dbReference type="ARBA" id="ARBA00023125"/>
    </source>
</evidence>
<dbReference type="SUPFAM" id="SSF56349">
    <property type="entry name" value="DNA breaking-rejoining enzymes"/>
    <property type="match status" value="1"/>
</dbReference>
<dbReference type="InterPro" id="IPR050090">
    <property type="entry name" value="Tyrosine_recombinase_XerCD"/>
</dbReference>
<dbReference type="GO" id="GO:0003677">
    <property type="term" value="F:DNA binding"/>
    <property type="evidence" value="ECO:0007669"/>
    <property type="project" value="UniProtKB-UniRule"/>
</dbReference>
<dbReference type="CDD" id="cd00397">
    <property type="entry name" value="DNA_BRE_C"/>
    <property type="match status" value="1"/>
</dbReference>
<dbReference type="Pfam" id="PF13102">
    <property type="entry name" value="Phage_int_SAM_5"/>
    <property type="match status" value="1"/>
</dbReference>
<evidence type="ECO:0000256" key="1">
    <source>
        <dbReference type="ARBA" id="ARBA00008857"/>
    </source>
</evidence>
<keyword evidence="3 5" id="KW-0238">DNA-binding</keyword>
<dbReference type="Pfam" id="PF17293">
    <property type="entry name" value="Arm-DNA-bind_5"/>
    <property type="match status" value="1"/>
</dbReference>